<evidence type="ECO:0000313" key="2">
    <source>
        <dbReference type="Proteomes" id="UP001470230"/>
    </source>
</evidence>
<name>A0ABR2GTC0_9EUKA</name>
<dbReference type="Proteomes" id="UP001470230">
    <property type="component" value="Unassembled WGS sequence"/>
</dbReference>
<keyword evidence="2" id="KW-1185">Reference proteome</keyword>
<reference evidence="1 2" key="1">
    <citation type="submission" date="2024-04" db="EMBL/GenBank/DDBJ databases">
        <title>Tritrichomonas musculus Genome.</title>
        <authorList>
            <person name="Alves-Ferreira E."/>
            <person name="Grigg M."/>
            <person name="Lorenzi H."/>
            <person name="Galac M."/>
        </authorList>
    </citation>
    <scope>NUCLEOTIDE SEQUENCE [LARGE SCALE GENOMIC DNA]</scope>
    <source>
        <strain evidence="1 2">EAF2021</strain>
    </source>
</reference>
<dbReference type="EMBL" id="JAPFFF010000061">
    <property type="protein sequence ID" value="KAK8837187.1"/>
    <property type="molecule type" value="Genomic_DNA"/>
</dbReference>
<comment type="caution">
    <text evidence="1">The sequence shown here is derived from an EMBL/GenBank/DDBJ whole genome shotgun (WGS) entry which is preliminary data.</text>
</comment>
<sequence>MKELGIKKEDMAIFTPPKCTCDRYQRSIIYSINKYQFELLQNVIEFEPGINTVEKMRKSLIIFLDLYKEFQDTNYFFIFFKFAHQFYLNNYSKVLITNIQFQSSQKSKTSNCKMSFTNKPIHHAKVEEIPATQESDYSGNKNDIDYTPVLYDNDSSDNFEYQVLQLCLQFNALTIK</sequence>
<evidence type="ECO:0000313" key="1">
    <source>
        <dbReference type="EMBL" id="KAK8837187.1"/>
    </source>
</evidence>
<protein>
    <recommendedName>
        <fullName evidence="3">Initiator binding domain-containing protein</fullName>
    </recommendedName>
</protein>
<evidence type="ECO:0008006" key="3">
    <source>
        <dbReference type="Google" id="ProtNLM"/>
    </source>
</evidence>
<proteinExistence type="predicted"/>
<organism evidence="1 2">
    <name type="scientific">Tritrichomonas musculus</name>
    <dbReference type="NCBI Taxonomy" id="1915356"/>
    <lineage>
        <taxon>Eukaryota</taxon>
        <taxon>Metamonada</taxon>
        <taxon>Parabasalia</taxon>
        <taxon>Tritrichomonadida</taxon>
        <taxon>Tritrichomonadidae</taxon>
        <taxon>Tritrichomonas</taxon>
    </lineage>
</organism>
<accession>A0ABR2GTC0</accession>
<gene>
    <name evidence="1" type="ORF">M9Y10_036916</name>
</gene>